<accession>A0A564JBM5</accession>
<dbReference type="InterPro" id="IPR013785">
    <property type="entry name" value="Aldolase_TIM"/>
</dbReference>
<dbReference type="Proteomes" id="UP000318370">
    <property type="component" value="Unassembled WGS sequence"/>
</dbReference>
<keyword evidence="4" id="KW-0456">Lyase</keyword>
<dbReference type="EMBL" id="CABGHF010000022">
    <property type="protein sequence ID" value="VUS81743.1"/>
    <property type="molecule type" value="Genomic_DNA"/>
</dbReference>
<dbReference type="InterPro" id="IPR000887">
    <property type="entry name" value="Aldlse_KDPG_KHG"/>
</dbReference>
<evidence type="ECO:0000313" key="7">
    <source>
        <dbReference type="Proteomes" id="UP000318370"/>
    </source>
</evidence>
<dbReference type="PANTHER" id="PTHR30246">
    <property type="entry name" value="2-KETO-3-DEOXY-6-PHOSPHOGLUCONATE ALDOLASE"/>
    <property type="match status" value="1"/>
</dbReference>
<gene>
    <name evidence="6" type="primary">dgoA_3</name>
    <name evidence="6" type="ORF">SB6408_05579</name>
</gene>
<dbReference type="Gene3D" id="3.20.20.70">
    <property type="entry name" value="Aldolase class I"/>
    <property type="match status" value="1"/>
</dbReference>
<comment type="subunit">
    <text evidence="3">Homotrimer.</text>
</comment>
<organism evidence="6 7">
    <name type="scientific">Klebsiella spallanzanii</name>
    <dbReference type="NCBI Taxonomy" id="2587528"/>
    <lineage>
        <taxon>Bacteria</taxon>
        <taxon>Pseudomonadati</taxon>
        <taxon>Pseudomonadota</taxon>
        <taxon>Gammaproteobacteria</taxon>
        <taxon>Enterobacterales</taxon>
        <taxon>Enterobacteriaceae</taxon>
        <taxon>Klebsiella/Raoultella group</taxon>
        <taxon>Klebsiella</taxon>
    </lineage>
</organism>
<proteinExistence type="inferred from homology"/>
<evidence type="ECO:0000256" key="5">
    <source>
        <dbReference type="ARBA" id="ARBA00023277"/>
    </source>
</evidence>
<name>A0A564JBM5_9ENTR</name>
<evidence type="ECO:0000256" key="2">
    <source>
        <dbReference type="ARBA" id="ARBA00006906"/>
    </source>
</evidence>
<evidence type="ECO:0000256" key="4">
    <source>
        <dbReference type="ARBA" id="ARBA00023239"/>
    </source>
</evidence>
<protein>
    <submittedName>
        <fullName evidence="6">2-dehydro-3-deoxy-6-phosphogalactonate aldolase</fullName>
    </submittedName>
</protein>
<sequence>MDLTGCIKKYGLVAILRGIQTKEVQEIGLALYEEGFRLIEVPLNSPTPYDSIRLLRQALPTDCTIGAGTVMTPQQVKQVKQAGGELIVMPHSDCAVIAAAKNAELLCAPGAATLTEAFAAIEHGADAIKVFPAEQITPAVIKAWRAVVPSRIPLLPVGGITPEKMPDYVSAGADGFGLGGALYKPGDSANDVRQAARGFISAWQPFAR</sequence>
<keyword evidence="5" id="KW-0119">Carbohydrate metabolism</keyword>
<comment type="similarity">
    <text evidence="2">Belongs to the KHG/KDPG aldolase family.</text>
</comment>
<reference evidence="6 7" key="1">
    <citation type="submission" date="2019-07" db="EMBL/GenBank/DDBJ databases">
        <authorList>
            <person name="Brisse S."/>
            <person name="Rodrigues C."/>
            <person name="Thorpe H."/>
        </authorList>
    </citation>
    <scope>NUCLEOTIDE SEQUENCE [LARGE SCALE GENOMIC DNA]</scope>
    <source>
        <strain evidence="6">SB6408</strain>
    </source>
</reference>
<dbReference type="SUPFAM" id="SSF51569">
    <property type="entry name" value="Aldolase"/>
    <property type="match status" value="1"/>
</dbReference>
<dbReference type="PANTHER" id="PTHR30246:SF1">
    <property type="entry name" value="2-DEHYDRO-3-DEOXY-6-PHOSPHOGALACTONATE ALDOLASE-RELATED"/>
    <property type="match status" value="1"/>
</dbReference>
<dbReference type="Pfam" id="PF01081">
    <property type="entry name" value="Aldolase"/>
    <property type="match status" value="1"/>
</dbReference>
<dbReference type="GO" id="GO:0016829">
    <property type="term" value="F:lyase activity"/>
    <property type="evidence" value="ECO:0007669"/>
    <property type="project" value="UniProtKB-KW"/>
</dbReference>
<comment type="pathway">
    <text evidence="1">Carbohydrate acid metabolism.</text>
</comment>
<dbReference type="AlphaFoldDB" id="A0A564JBM5"/>
<evidence type="ECO:0000313" key="6">
    <source>
        <dbReference type="EMBL" id="VUS81743.1"/>
    </source>
</evidence>
<evidence type="ECO:0000256" key="3">
    <source>
        <dbReference type="ARBA" id="ARBA00011233"/>
    </source>
</evidence>
<evidence type="ECO:0000256" key="1">
    <source>
        <dbReference type="ARBA" id="ARBA00004761"/>
    </source>
</evidence>
<dbReference type="RefSeq" id="WP_139537408.1">
    <property type="nucleotide sequence ID" value="NZ_CABEJC010000008.1"/>
</dbReference>
<dbReference type="CDD" id="cd00452">
    <property type="entry name" value="KDPG_aldolase"/>
    <property type="match status" value="1"/>
</dbReference>
<dbReference type="NCBIfam" id="NF006600">
    <property type="entry name" value="PRK09140.1"/>
    <property type="match status" value="1"/>
</dbReference>